<evidence type="ECO:0000313" key="2">
    <source>
        <dbReference type="EMBL" id="MEU8134331.1"/>
    </source>
</evidence>
<gene>
    <name evidence="2" type="ORF">AB0C36_12565</name>
</gene>
<dbReference type="EMBL" id="JBEZFP010000025">
    <property type="protein sequence ID" value="MEU8134331.1"/>
    <property type="molecule type" value="Genomic_DNA"/>
</dbReference>
<dbReference type="Pfam" id="PF05099">
    <property type="entry name" value="TerB"/>
    <property type="match status" value="1"/>
</dbReference>
<sequence length="206" mass="21631">MVVIVGVRTLRTVLDDGEFFCPECGGDRRYQYGVGRRFLVVFGISVLPLSCSAGSVECAVCRVAFDRTVLEVPTGRRLTVLLRDVTRALAVGALVAGGESSPAARAAAIAAVREVGVLAYTDELLGADLYAHIGDDDAAEALAALADHLAPEGRARLVAVGARVALADGPYRTLELDMLLSAGARLGLTRDEVDRVLDEAAGHMPL</sequence>
<dbReference type="Gene3D" id="1.10.3680.10">
    <property type="entry name" value="TerB-like"/>
    <property type="match status" value="1"/>
</dbReference>
<evidence type="ECO:0000313" key="3">
    <source>
        <dbReference type="Proteomes" id="UP001551482"/>
    </source>
</evidence>
<accession>A0ABV3DF55</accession>
<dbReference type="Proteomes" id="UP001551482">
    <property type="component" value="Unassembled WGS sequence"/>
</dbReference>
<proteinExistence type="predicted"/>
<feature type="domain" description="Co-chaperone DjlA N-terminal" evidence="1">
    <location>
        <begin position="135"/>
        <end position="195"/>
    </location>
</feature>
<keyword evidence="3" id="KW-1185">Reference proteome</keyword>
<dbReference type="SUPFAM" id="SSF158682">
    <property type="entry name" value="TerB-like"/>
    <property type="match status" value="1"/>
</dbReference>
<dbReference type="RefSeq" id="WP_358352896.1">
    <property type="nucleotide sequence ID" value="NZ_JBEZFP010000025.1"/>
</dbReference>
<protein>
    <submittedName>
        <fullName evidence="2">TerB family tellurite resistance protein</fullName>
    </submittedName>
</protein>
<dbReference type="InterPro" id="IPR029024">
    <property type="entry name" value="TerB-like"/>
</dbReference>
<name>A0ABV3DF55_9ACTN</name>
<comment type="caution">
    <text evidence="2">The sequence shown here is derived from an EMBL/GenBank/DDBJ whole genome shotgun (WGS) entry which is preliminary data.</text>
</comment>
<reference evidence="2 3" key="1">
    <citation type="submission" date="2024-06" db="EMBL/GenBank/DDBJ databases">
        <title>The Natural Products Discovery Center: Release of the First 8490 Sequenced Strains for Exploring Actinobacteria Biosynthetic Diversity.</title>
        <authorList>
            <person name="Kalkreuter E."/>
            <person name="Kautsar S.A."/>
            <person name="Yang D."/>
            <person name="Bader C.D."/>
            <person name="Teijaro C.N."/>
            <person name="Fluegel L."/>
            <person name="Davis C.M."/>
            <person name="Simpson J.R."/>
            <person name="Lauterbach L."/>
            <person name="Steele A.D."/>
            <person name="Gui C."/>
            <person name="Meng S."/>
            <person name="Li G."/>
            <person name="Viehrig K."/>
            <person name="Ye F."/>
            <person name="Su P."/>
            <person name="Kiefer A.F."/>
            <person name="Nichols A."/>
            <person name="Cepeda A.J."/>
            <person name="Yan W."/>
            <person name="Fan B."/>
            <person name="Jiang Y."/>
            <person name="Adhikari A."/>
            <person name="Zheng C.-J."/>
            <person name="Schuster L."/>
            <person name="Cowan T.M."/>
            <person name="Smanski M.J."/>
            <person name="Chevrette M.G."/>
            <person name="De Carvalho L.P.S."/>
            <person name="Shen B."/>
        </authorList>
    </citation>
    <scope>NUCLEOTIDE SEQUENCE [LARGE SCALE GENOMIC DNA]</scope>
    <source>
        <strain evidence="2 3">NPDC048946</strain>
    </source>
</reference>
<evidence type="ECO:0000259" key="1">
    <source>
        <dbReference type="Pfam" id="PF05099"/>
    </source>
</evidence>
<organism evidence="2 3">
    <name type="scientific">Streptodolium elevatio</name>
    <dbReference type="NCBI Taxonomy" id="3157996"/>
    <lineage>
        <taxon>Bacteria</taxon>
        <taxon>Bacillati</taxon>
        <taxon>Actinomycetota</taxon>
        <taxon>Actinomycetes</taxon>
        <taxon>Kitasatosporales</taxon>
        <taxon>Streptomycetaceae</taxon>
        <taxon>Streptodolium</taxon>
    </lineage>
</organism>
<dbReference type="InterPro" id="IPR007791">
    <property type="entry name" value="DjlA_N"/>
</dbReference>